<evidence type="ECO:0000256" key="1">
    <source>
        <dbReference type="ARBA" id="ARBA00022737"/>
    </source>
</evidence>
<dbReference type="EMBL" id="BSEH01000972">
    <property type="protein sequence ID" value="GLJ59495.1"/>
    <property type="molecule type" value="Genomic_DNA"/>
</dbReference>
<reference evidence="3" key="1">
    <citation type="submission" date="2022-12" db="EMBL/GenBank/DDBJ databases">
        <title>Chromosome-Level Genome Assembly of Japanese Cedar (Cryptomeriajaponica D. Don).</title>
        <authorList>
            <person name="Fujino T."/>
            <person name="Yamaguchi K."/>
            <person name="Yokoyama T."/>
            <person name="Hamanaka T."/>
            <person name="Harazono Y."/>
            <person name="Kamada H."/>
            <person name="Kobayashi W."/>
            <person name="Ujino-Ihara T."/>
            <person name="Uchiyama K."/>
            <person name="Matsumoto A."/>
            <person name="Izuno A."/>
            <person name="Tsumura Y."/>
            <person name="Toyoda A."/>
            <person name="Shigenobu S."/>
            <person name="Moriguchi Y."/>
            <person name="Ueno S."/>
            <person name="Kasahara M."/>
        </authorList>
    </citation>
    <scope>NUCLEOTIDE SEQUENCE</scope>
</reference>
<keyword evidence="1" id="KW-0677">Repeat</keyword>
<name>A0AAD3NPD2_CRYJA</name>
<evidence type="ECO:0000313" key="3">
    <source>
        <dbReference type="EMBL" id="GLJ59495.1"/>
    </source>
</evidence>
<keyword evidence="2" id="KW-0802">TPR repeat</keyword>
<dbReference type="GO" id="GO:0030992">
    <property type="term" value="C:intraciliary transport particle B"/>
    <property type="evidence" value="ECO:0007669"/>
    <property type="project" value="TreeGrafter"/>
</dbReference>
<dbReference type="PANTHER" id="PTHR20931:SF0">
    <property type="entry name" value="TETRATRICOPEPTIDE REPEAT PROTEIN 30"/>
    <property type="match status" value="1"/>
</dbReference>
<accession>A0AAD3NPD2</accession>
<dbReference type="SUPFAM" id="SSF48452">
    <property type="entry name" value="TPR-like"/>
    <property type="match status" value="1"/>
</dbReference>
<sequence>MNREAESAYDRREYSSSRLKYEESLKNFDDTQAKNNFLFNIASCWAAEGSLEKALNIISTLEDSSNGDLHYNKALCYFKLSNFLEALDEVEICIEKSTKMYMELVLAEDYNEAENHKRLQQTCLIEAINLKTAILVELDGNWSLAEKCLNKLPVSTQELLDSVSLHNQAICNYEIDIDSSINKLSYLCRLAIDNSQSEIEQVDDVIVFVPNECFVNLLILYSLSGRNEAGLEFLRTFRGHIEKRVPKEVLQFLSIQLEHQTTASDEIVYSKLDRLLNKTIDMVQQDNVRELILSIVTYQGSMLWNGGHYRLLEKLLLKVKLVLGDDEIWKRNLAHVIFMQDTRYDECIQLYENLLETTDSDSLLKVNADILSNLCVAYVLTGRNGDAEALIKNVEAEELEVAVQQQGELTDIHLDDEQIHVESTCQLETSHMCRINLCIGTLYCVKNNHKFGLMRMFKSLEPLKRHLNSENWLHVKRCILALLDGHCKQMTWANDDILNLVGSFLMQCEKHGIQVDARQSDWLTSDSNKQTIDTNTLGQFHGRNSVTYEARYLRSIVLTLVHD</sequence>
<dbReference type="GO" id="GO:0042073">
    <property type="term" value="P:intraciliary transport"/>
    <property type="evidence" value="ECO:0007669"/>
    <property type="project" value="TreeGrafter"/>
</dbReference>
<dbReference type="GO" id="GO:0005879">
    <property type="term" value="C:axonemal microtubule"/>
    <property type="evidence" value="ECO:0007669"/>
    <property type="project" value="TreeGrafter"/>
</dbReference>
<comment type="caution">
    <text evidence="3">The sequence shown here is derived from an EMBL/GenBank/DDBJ whole genome shotgun (WGS) entry which is preliminary data.</text>
</comment>
<dbReference type="AlphaFoldDB" id="A0AAD3NPD2"/>
<dbReference type="Gene3D" id="1.25.40.10">
    <property type="entry name" value="Tetratricopeptide repeat domain"/>
    <property type="match status" value="1"/>
</dbReference>
<protein>
    <submittedName>
        <fullName evidence="3">Uncharacterized protein</fullName>
    </submittedName>
</protein>
<evidence type="ECO:0000256" key="2">
    <source>
        <dbReference type="ARBA" id="ARBA00022803"/>
    </source>
</evidence>
<dbReference type="PANTHER" id="PTHR20931">
    <property type="entry name" value="TETRATRICOPEPTIDE REPEAT PROTEIN 30"/>
    <property type="match status" value="1"/>
</dbReference>
<dbReference type="GO" id="GO:0120170">
    <property type="term" value="F:intraciliary transport particle B binding"/>
    <property type="evidence" value="ECO:0007669"/>
    <property type="project" value="TreeGrafter"/>
</dbReference>
<evidence type="ECO:0000313" key="4">
    <source>
        <dbReference type="Proteomes" id="UP001234787"/>
    </source>
</evidence>
<proteinExistence type="predicted"/>
<dbReference type="InterPro" id="IPR011990">
    <property type="entry name" value="TPR-like_helical_dom_sf"/>
</dbReference>
<gene>
    <name evidence="3" type="ORF">SUGI_1511170</name>
</gene>
<dbReference type="InterPro" id="IPR039941">
    <property type="entry name" value="TT30"/>
</dbReference>
<keyword evidence="4" id="KW-1185">Reference proteome</keyword>
<dbReference type="Proteomes" id="UP001234787">
    <property type="component" value="Unassembled WGS sequence"/>
</dbReference>
<organism evidence="3 4">
    <name type="scientific">Cryptomeria japonica</name>
    <name type="common">Japanese cedar</name>
    <name type="synonym">Cupressus japonica</name>
    <dbReference type="NCBI Taxonomy" id="3369"/>
    <lineage>
        <taxon>Eukaryota</taxon>
        <taxon>Viridiplantae</taxon>
        <taxon>Streptophyta</taxon>
        <taxon>Embryophyta</taxon>
        <taxon>Tracheophyta</taxon>
        <taxon>Spermatophyta</taxon>
        <taxon>Pinopsida</taxon>
        <taxon>Pinidae</taxon>
        <taxon>Conifers II</taxon>
        <taxon>Cupressales</taxon>
        <taxon>Cupressaceae</taxon>
        <taxon>Cryptomeria</taxon>
    </lineage>
</organism>